<dbReference type="InterPro" id="IPR016193">
    <property type="entry name" value="Cytidine_deaminase-like"/>
</dbReference>
<feature type="region of interest" description="Disordered" evidence="1">
    <location>
        <begin position="68"/>
        <end position="88"/>
    </location>
</feature>
<name>A0A0D2HSV4_CLAB1</name>
<protein>
    <recommendedName>
        <fullName evidence="2">CMP/dCMP-type deaminase domain-containing protein</fullName>
    </recommendedName>
</protein>
<feature type="domain" description="CMP/dCMP-type deaminase" evidence="2">
    <location>
        <begin position="98"/>
        <end position="211"/>
    </location>
</feature>
<dbReference type="Gene3D" id="3.40.140.10">
    <property type="entry name" value="Cytidine Deaminase, domain 2"/>
    <property type="match status" value="1"/>
</dbReference>
<feature type="compositionally biased region" description="Polar residues" evidence="1">
    <location>
        <begin position="276"/>
        <end position="296"/>
    </location>
</feature>
<organism evidence="3 4">
    <name type="scientific">Cladophialophora bantiana (strain ATCC 10958 / CBS 173.52 / CDC B-1940 / NIH 8579)</name>
    <name type="common">Xylohypha bantiana</name>
    <dbReference type="NCBI Taxonomy" id="1442370"/>
    <lineage>
        <taxon>Eukaryota</taxon>
        <taxon>Fungi</taxon>
        <taxon>Dikarya</taxon>
        <taxon>Ascomycota</taxon>
        <taxon>Pezizomycotina</taxon>
        <taxon>Eurotiomycetes</taxon>
        <taxon>Chaetothyriomycetidae</taxon>
        <taxon>Chaetothyriales</taxon>
        <taxon>Herpotrichiellaceae</taxon>
        <taxon>Cladophialophora</taxon>
    </lineage>
</organism>
<dbReference type="CDD" id="cd01285">
    <property type="entry name" value="nucleoside_deaminase"/>
    <property type="match status" value="1"/>
</dbReference>
<keyword evidence="4" id="KW-1185">Reference proteome</keyword>
<dbReference type="GeneID" id="27696525"/>
<dbReference type="RefSeq" id="XP_016623197.1">
    <property type="nucleotide sequence ID" value="XM_016761347.1"/>
</dbReference>
<dbReference type="HOGENOM" id="CLU_877271_0_0_1"/>
<gene>
    <name evidence="3" type="ORF">Z519_03597</name>
</gene>
<dbReference type="Proteomes" id="UP000053789">
    <property type="component" value="Unassembled WGS sequence"/>
</dbReference>
<dbReference type="GO" id="GO:0006139">
    <property type="term" value="P:nucleobase-containing compound metabolic process"/>
    <property type="evidence" value="ECO:0007669"/>
    <property type="project" value="UniProtKB-ARBA"/>
</dbReference>
<feature type="region of interest" description="Disordered" evidence="1">
    <location>
        <begin position="13"/>
        <end position="43"/>
    </location>
</feature>
<proteinExistence type="predicted"/>
<evidence type="ECO:0000256" key="1">
    <source>
        <dbReference type="SAM" id="MobiDB-lite"/>
    </source>
</evidence>
<dbReference type="PROSITE" id="PS51747">
    <property type="entry name" value="CYT_DCMP_DEAMINASES_2"/>
    <property type="match status" value="1"/>
</dbReference>
<evidence type="ECO:0000259" key="2">
    <source>
        <dbReference type="PROSITE" id="PS51747"/>
    </source>
</evidence>
<dbReference type="AlphaFoldDB" id="A0A0D2HSV4"/>
<dbReference type="OrthoDB" id="408702at2759"/>
<dbReference type="VEuPathDB" id="FungiDB:Z519_03597"/>
<dbReference type="Pfam" id="PF00383">
    <property type="entry name" value="dCMP_cyt_deam_1"/>
    <property type="match status" value="1"/>
</dbReference>
<evidence type="ECO:0000313" key="4">
    <source>
        <dbReference type="Proteomes" id="UP000053789"/>
    </source>
</evidence>
<dbReference type="EMBL" id="KN846983">
    <property type="protein sequence ID" value="KIW96528.1"/>
    <property type="molecule type" value="Genomic_DNA"/>
</dbReference>
<reference evidence="3" key="1">
    <citation type="submission" date="2015-01" db="EMBL/GenBank/DDBJ databases">
        <title>The Genome Sequence of Cladophialophora bantiana CBS 173.52.</title>
        <authorList>
            <consortium name="The Broad Institute Genomics Platform"/>
            <person name="Cuomo C."/>
            <person name="de Hoog S."/>
            <person name="Gorbushina A."/>
            <person name="Stielow B."/>
            <person name="Teixiera M."/>
            <person name="Abouelleil A."/>
            <person name="Chapman S.B."/>
            <person name="Priest M."/>
            <person name="Young S.K."/>
            <person name="Wortman J."/>
            <person name="Nusbaum C."/>
            <person name="Birren B."/>
        </authorList>
    </citation>
    <scope>NUCLEOTIDE SEQUENCE [LARGE SCALE GENOMIC DNA]</scope>
    <source>
        <strain evidence="3">CBS 173.52</strain>
    </source>
</reference>
<accession>A0A0D2HSV4</accession>
<evidence type="ECO:0000313" key="3">
    <source>
        <dbReference type="EMBL" id="KIW96528.1"/>
    </source>
</evidence>
<sequence>MSYQSYLKSTTAFANSKTPSPGSIHRKPPPTVAPSNTPFSSIHSTLAKNATPTSTINAPFTLASSANSPANLSAPKLQPASGSSIPTREPTRITLTKEQIDAALKACLDLQITAATLHEKRPFAALLLGPDNTTTLLTHFSISHVQHAETELARLATVHFTQEYLAACTLVSTWEPCAMCAGTLYWSNIGRLLYAASEEKLKDLTGGNNKENMTMSLPCRDVLKAGQKDIEVIGPVKGWEEKVVEESAKWWKEHQSNESVRRLREGSVNGSERAGSLSSMPHGTPTTWTGEETVLSSIDDEGEYKAELDIDWMR</sequence>
<dbReference type="SUPFAM" id="SSF53927">
    <property type="entry name" value="Cytidine deaminase-like"/>
    <property type="match status" value="1"/>
</dbReference>
<feature type="region of interest" description="Disordered" evidence="1">
    <location>
        <begin position="261"/>
        <end position="300"/>
    </location>
</feature>
<dbReference type="GO" id="GO:0003824">
    <property type="term" value="F:catalytic activity"/>
    <property type="evidence" value="ECO:0007669"/>
    <property type="project" value="InterPro"/>
</dbReference>
<dbReference type="InterPro" id="IPR002125">
    <property type="entry name" value="CMP_dCMP_dom"/>
</dbReference>
<feature type="compositionally biased region" description="Polar residues" evidence="1">
    <location>
        <begin position="33"/>
        <end position="43"/>
    </location>
</feature>